<dbReference type="InterPro" id="IPR013653">
    <property type="entry name" value="GCN5-like_dom"/>
</dbReference>
<name>A0ABW6WM84_9ACTN</name>
<dbReference type="InterPro" id="IPR016181">
    <property type="entry name" value="Acyl_CoA_acyltransferase"/>
</dbReference>
<evidence type="ECO:0000313" key="4">
    <source>
        <dbReference type="EMBL" id="MFF5294401.1"/>
    </source>
</evidence>
<dbReference type="InterPro" id="IPR050680">
    <property type="entry name" value="YpeA/RimI_acetyltransf"/>
</dbReference>
<dbReference type="CDD" id="cd04301">
    <property type="entry name" value="NAT_SF"/>
    <property type="match status" value="1"/>
</dbReference>
<dbReference type="EMBL" id="JBIAZU010000006">
    <property type="protein sequence ID" value="MFF5294401.1"/>
    <property type="molecule type" value="Genomic_DNA"/>
</dbReference>
<evidence type="ECO:0000313" key="5">
    <source>
        <dbReference type="Proteomes" id="UP001602245"/>
    </source>
</evidence>
<dbReference type="Pfam" id="PF08445">
    <property type="entry name" value="FR47"/>
    <property type="match status" value="1"/>
</dbReference>
<protein>
    <submittedName>
        <fullName evidence="4">GNAT family N-acetyltransferase</fullName>
    </submittedName>
</protein>
<keyword evidence="5" id="KW-1185">Reference proteome</keyword>
<dbReference type="InterPro" id="IPR000182">
    <property type="entry name" value="GNAT_dom"/>
</dbReference>
<organism evidence="4 5">
    <name type="scientific">Paractinoplanes globisporus</name>
    <dbReference type="NCBI Taxonomy" id="113565"/>
    <lineage>
        <taxon>Bacteria</taxon>
        <taxon>Bacillati</taxon>
        <taxon>Actinomycetota</taxon>
        <taxon>Actinomycetes</taxon>
        <taxon>Micromonosporales</taxon>
        <taxon>Micromonosporaceae</taxon>
        <taxon>Paractinoplanes</taxon>
    </lineage>
</organism>
<proteinExistence type="predicted"/>
<reference evidence="4 5" key="1">
    <citation type="submission" date="2024-10" db="EMBL/GenBank/DDBJ databases">
        <title>The Natural Products Discovery Center: Release of the First 8490 Sequenced Strains for Exploring Actinobacteria Biosynthetic Diversity.</title>
        <authorList>
            <person name="Kalkreuter E."/>
            <person name="Kautsar S.A."/>
            <person name="Yang D."/>
            <person name="Bader C.D."/>
            <person name="Teijaro C.N."/>
            <person name="Fluegel L."/>
            <person name="Davis C.M."/>
            <person name="Simpson J.R."/>
            <person name="Lauterbach L."/>
            <person name="Steele A.D."/>
            <person name="Gui C."/>
            <person name="Meng S."/>
            <person name="Li G."/>
            <person name="Viehrig K."/>
            <person name="Ye F."/>
            <person name="Su P."/>
            <person name="Kiefer A.F."/>
            <person name="Nichols A."/>
            <person name="Cepeda A.J."/>
            <person name="Yan W."/>
            <person name="Fan B."/>
            <person name="Jiang Y."/>
            <person name="Adhikari A."/>
            <person name="Zheng C.-J."/>
            <person name="Schuster L."/>
            <person name="Cowan T.M."/>
            <person name="Smanski M.J."/>
            <person name="Chevrette M.G."/>
            <person name="De Carvalho L.P.S."/>
            <person name="Shen B."/>
        </authorList>
    </citation>
    <scope>NUCLEOTIDE SEQUENCE [LARGE SCALE GENOMIC DNA]</scope>
    <source>
        <strain evidence="4 5">NPDC000087</strain>
    </source>
</reference>
<dbReference type="Proteomes" id="UP001602245">
    <property type="component" value="Unassembled WGS sequence"/>
</dbReference>
<dbReference type="PROSITE" id="PS51186">
    <property type="entry name" value="GNAT"/>
    <property type="match status" value="1"/>
</dbReference>
<gene>
    <name evidence="4" type="ORF">ACFY35_33610</name>
</gene>
<keyword evidence="2" id="KW-0012">Acyltransferase</keyword>
<evidence type="ECO:0000259" key="3">
    <source>
        <dbReference type="PROSITE" id="PS51186"/>
    </source>
</evidence>
<dbReference type="SUPFAM" id="SSF55729">
    <property type="entry name" value="Acyl-CoA N-acyltransferases (Nat)"/>
    <property type="match status" value="1"/>
</dbReference>
<comment type="caution">
    <text evidence="4">The sequence shown here is derived from an EMBL/GenBank/DDBJ whole genome shotgun (WGS) entry which is preliminary data.</text>
</comment>
<dbReference type="PANTHER" id="PTHR43420:SF3">
    <property type="entry name" value="N-ACETYLTRANSFERASE DOMAIN-CONTAINING PROTEIN"/>
    <property type="match status" value="1"/>
</dbReference>
<accession>A0ABW6WM84</accession>
<dbReference type="Gene3D" id="3.40.630.30">
    <property type="match status" value="1"/>
</dbReference>
<sequence length="230" mass="24673">MTIVTPDQAVLDNAIWHSLTGTHAHLAEVHGRAARYPDEVAQFYALADPDDPRAWADLATLAGPGAEVAVAGPVPAAHPGWEPADEIPGVQLVDVALRAEPSASAVRLTASDVPEILDLIERTRPGPFRPRTIELGTYLGIRRDGALAAMAGERLHPPGWTEISAVCTDPAYRGQGLATILVRAVAAGIRSRGETPFLHTAAANAPAIRLYESIGFRLRRTTTFARYRRL</sequence>
<evidence type="ECO:0000256" key="2">
    <source>
        <dbReference type="ARBA" id="ARBA00023315"/>
    </source>
</evidence>
<dbReference type="RefSeq" id="WP_020514792.1">
    <property type="nucleotide sequence ID" value="NZ_JBIAZU010000006.1"/>
</dbReference>
<keyword evidence="1" id="KW-0808">Transferase</keyword>
<feature type="domain" description="N-acetyltransferase" evidence="3">
    <location>
        <begin position="103"/>
        <end position="230"/>
    </location>
</feature>
<evidence type="ECO:0000256" key="1">
    <source>
        <dbReference type="ARBA" id="ARBA00022679"/>
    </source>
</evidence>
<dbReference type="PANTHER" id="PTHR43420">
    <property type="entry name" value="ACETYLTRANSFERASE"/>
    <property type="match status" value="1"/>
</dbReference>